<reference evidence="6" key="1">
    <citation type="submission" date="2013-10" db="EMBL/GenBank/DDBJ databases">
        <title>Genomic analysis of the causative agents of coccidiosis in chickens.</title>
        <authorList>
            <person name="Reid A.J."/>
            <person name="Blake D."/>
            <person name="Billington K."/>
            <person name="Browne H."/>
            <person name="Dunn M."/>
            <person name="Hung S."/>
            <person name="Kawahara F."/>
            <person name="Miranda-Saavedra D."/>
            <person name="Mourier T."/>
            <person name="Nagra H."/>
            <person name="Otto T.D."/>
            <person name="Rawlings N."/>
            <person name="Sanchez A."/>
            <person name="Sanders M."/>
            <person name="Subramaniam C."/>
            <person name="Tay Y."/>
            <person name="Dear P."/>
            <person name="Doerig C."/>
            <person name="Gruber A."/>
            <person name="Parkinson J."/>
            <person name="Shirley M."/>
            <person name="Wan K.L."/>
            <person name="Berriman M."/>
            <person name="Tomley F."/>
            <person name="Pain A."/>
        </authorList>
    </citation>
    <scope>NUCLEOTIDE SEQUENCE [LARGE SCALE GENOMIC DNA]</scope>
    <source>
        <strain evidence="6">Houghton</strain>
    </source>
</reference>
<keyword evidence="4" id="KW-0067">ATP-binding</keyword>
<dbReference type="CDD" id="cd18808">
    <property type="entry name" value="SF1_C_Upf1"/>
    <property type="match status" value="1"/>
</dbReference>
<reference evidence="6" key="2">
    <citation type="submission" date="2013-10" db="EMBL/GenBank/DDBJ databases">
        <authorList>
            <person name="Aslett M."/>
        </authorList>
    </citation>
    <scope>NUCLEOTIDE SEQUENCE [LARGE SCALE GENOMIC DNA]</scope>
    <source>
        <strain evidence="6">Houghton</strain>
    </source>
</reference>
<evidence type="ECO:0000256" key="2">
    <source>
        <dbReference type="ARBA" id="ARBA00022801"/>
    </source>
</evidence>
<evidence type="ECO:0000256" key="1">
    <source>
        <dbReference type="ARBA" id="ARBA00022741"/>
    </source>
</evidence>
<name>U6KCF7_9EIME</name>
<dbReference type="InterPro" id="IPR047187">
    <property type="entry name" value="SF1_C_Upf1"/>
</dbReference>
<dbReference type="GO" id="GO:0005524">
    <property type="term" value="F:ATP binding"/>
    <property type="evidence" value="ECO:0007669"/>
    <property type="project" value="UniProtKB-KW"/>
</dbReference>
<dbReference type="Gene3D" id="3.40.50.300">
    <property type="entry name" value="P-loop containing nucleotide triphosphate hydrolases"/>
    <property type="match status" value="1"/>
</dbReference>
<keyword evidence="2" id="KW-0378">Hydrolase</keyword>
<evidence type="ECO:0000259" key="5">
    <source>
        <dbReference type="Pfam" id="PF13087"/>
    </source>
</evidence>
<keyword evidence="7" id="KW-1185">Reference proteome</keyword>
<organism evidence="6 7">
    <name type="scientific">Eimeria mitis</name>
    <dbReference type="NCBI Taxonomy" id="44415"/>
    <lineage>
        <taxon>Eukaryota</taxon>
        <taxon>Sar</taxon>
        <taxon>Alveolata</taxon>
        <taxon>Apicomplexa</taxon>
        <taxon>Conoidasida</taxon>
        <taxon>Coccidia</taxon>
        <taxon>Eucoccidiorida</taxon>
        <taxon>Eimeriorina</taxon>
        <taxon>Eimeriidae</taxon>
        <taxon>Eimeria</taxon>
    </lineage>
</organism>
<dbReference type="GO" id="GO:0016787">
    <property type="term" value="F:hydrolase activity"/>
    <property type="evidence" value="ECO:0007669"/>
    <property type="project" value="UniProtKB-KW"/>
</dbReference>
<dbReference type="Pfam" id="PF13087">
    <property type="entry name" value="AAA_12"/>
    <property type="match status" value="1"/>
</dbReference>
<dbReference type="InterPro" id="IPR041679">
    <property type="entry name" value="DNA2/NAM7-like_C"/>
</dbReference>
<accession>U6KCF7</accession>
<dbReference type="GeneID" id="60404849"/>
<proteinExistence type="predicted"/>
<gene>
    <name evidence="6" type="ORF">EMH_0099170</name>
</gene>
<dbReference type="SUPFAM" id="SSF52540">
    <property type="entry name" value="P-loop containing nucleoside triphosphate hydrolases"/>
    <property type="match status" value="1"/>
</dbReference>
<evidence type="ECO:0000313" key="6">
    <source>
        <dbReference type="EMBL" id="CDJ35639.1"/>
    </source>
</evidence>
<dbReference type="InterPro" id="IPR050534">
    <property type="entry name" value="Coronavir_polyprotein_1ab"/>
</dbReference>
<keyword evidence="3" id="KW-0347">Helicase</keyword>
<dbReference type="Proteomes" id="UP000030744">
    <property type="component" value="Unassembled WGS sequence"/>
</dbReference>
<sequence>MEQSLGTSKYSLVEIDPILAILRSVLQCGTIRPSEIGILTPYDAQKARIRFALNDSFDKALCYQIDVDSVDGFQGKEKDLIIFSAVRSNPRGEIGFLKDARRLNVMLTRARRGLLVVGDQLSLW</sequence>
<dbReference type="PANTHER" id="PTHR43788">
    <property type="entry name" value="DNA2/NAM7 HELICASE FAMILY MEMBER"/>
    <property type="match status" value="1"/>
</dbReference>
<dbReference type="VEuPathDB" id="ToxoDB:EMH_0099170"/>
<dbReference type="InterPro" id="IPR027417">
    <property type="entry name" value="P-loop_NTPase"/>
</dbReference>
<feature type="domain" description="DNA2/NAM7 helicase-like C-terminal" evidence="5">
    <location>
        <begin position="7"/>
        <end position="120"/>
    </location>
</feature>
<protein>
    <submittedName>
        <fullName evidence="6">MGC80941 protein, related</fullName>
    </submittedName>
</protein>
<dbReference type="PANTHER" id="PTHR43788:SF8">
    <property type="entry name" value="DNA-BINDING PROTEIN SMUBP-2"/>
    <property type="match status" value="1"/>
</dbReference>
<evidence type="ECO:0000256" key="3">
    <source>
        <dbReference type="ARBA" id="ARBA00022806"/>
    </source>
</evidence>
<dbReference type="EMBL" id="HG731856">
    <property type="protein sequence ID" value="CDJ35639.1"/>
    <property type="molecule type" value="Genomic_DNA"/>
</dbReference>
<dbReference type="GO" id="GO:0043139">
    <property type="term" value="F:5'-3' DNA helicase activity"/>
    <property type="evidence" value="ECO:0007669"/>
    <property type="project" value="TreeGrafter"/>
</dbReference>
<evidence type="ECO:0000313" key="7">
    <source>
        <dbReference type="Proteomes" id="UP000030744"/>
    </source>
</evidence>
<keyword evidence="1" id="KW-0547">Nucleotide-binding</keyword>
<dbReference type="AlphaFoldDB" id="U6KCF7"/>
<evidence type="ECO:0000256" key="4">
    <source>
        <dbReference type="ARBA" id="ARBA00022840"/>
    </source>
</evidence>
<dbReference type="OrthoDB" id="6513042at2759"/>
<dbReference type="RefSeq" id="XP_037877928.1">
    <property type="nucleotide sequence ID" value="XM_038022074.1"/>
</dbReference>